<keyword evidence="1" id="KW-0732">Signal</keyword>
<proteinExistence type="predicted"/>
<dbReference type="AlphaFoldDB" id="A0ABD0VH82"/>
<name>A0ABD0VH82_DENTH</name>
<protein>
    <submittedName>
        <fullName evidence="2">Uncharacterized protein</fullName>
    </submittedName>
</protein>
<organism evidence="2 3">
    <name type="scientific">Dendrobium thyrsiflorum</name>
    <name type="common">Pinecone-like raceme dendrobium</name>
    <name type="synonym">Orchid</name>
    <dbReference type="NCBI Taxonomy" id="117978"/>
    <lineage>
        <taxon>Eukaryota</taxon>
        <taxon>Viridiplantae</taxon>
        <taxon>Streptophyta</taxon>
        <taxon>Embryophyta</taxon>
        <taxon>Tracheophyta</taxon>
        <taxon>Spermatophyta</taxon>
        <taxon>Magnoliopsida</taxon>
        <taxon>Liliopsida</taxon>
        <taxon>Asparagales</taxon>
        <taxon>Orchidaceae</taxon>
        <taxon>Epidendroideae</taxon>
        <taxon>Malaxideae</taxon>
        <taxon>Dendrobiinae</taxon>
        <taxon>Dendrobium</taxon>
    </lineage>
</organism>
<feature type="signal peptide" evidence="1">
    <location>
        <begin position="1"/>
        <end position="25"/>
    </location>
</feature>
<reference evidence="2 3" key="1">
    <citation type="journal article" date="2024" name="Plant Biotechnol. J.">
        <title>Dendrobium thyrsiflorum genome and its molecular insights into genes involved in important horticultural traits.</title>
        <authorList>
            <person name="Chen B."/>
            <person name="Wang J.Y."/>
            <person name="Zheng P.J."/>
            <person name="Li K.L."/>
            <person name="Liang Y.M."/>
            <person name="Chen X.F."/>
            <person name="Zhang C."/>
            <person name="Zhao X."/>
            <person name="He X."/>
            <person name="Zhang G.Q."/>
            <person name="Liu Z.J."/>
            <person name="Xu Q."/>
        </authorList>
    </citation>
    <scope>NUCLEOTIDE SEQUENCE [LARGE SCALE GENOMIC DNA]</scope>
    <source>
        <strain evidence="2">GZMU011</strain>
    </source>
</reference>
<sequence length="91" mass="10021">MWGATLETILLLHLFILLPLQGVGAVTLAACPPPQIFSPGSVQPFSQGYTCCLLRLTPCGSVQFSDMTVTVEAVPEPPQRVYMRRFKNRLT</sequence>
<evidence type="ECO:0000313" key="3">
    <source>
        <dbReference type="Proteomes" id="UP001552299"/>
    </source>
</evidence>
<feature type="chain" id="PRO_5044743410" evidence="1">
    <location>
        <begin position="26"/>
        <end position="91"/>
    </location>
</feature>
<dbReference type="EMBL" id="JANQDX010000005">
    <property type="protein sequence ID" value="KAL0924504.1"/>
    <property type="molecule type" value="Genomic_DNA"/>
</dbReference>
<gene>
    <name evidence="2" type="ORF">M5K25_005337</name>
</gene>
<comment type="caution">
    <text evidence="2">The sequence shown here is derived from an EMBL/GenBank/DDBJ whole genome shotgun (WGS) entry which is preliminary data.</text>
</comment>
<evidence type="ECO:0000256" key="1">
    <source>
        <dbReference type="SAM" id="SignalP"/>
    </source>
</evidence>
<accession>A0ABD0VH82</accession>
<dbReference type="Proteomes" id="UP001552299">
    <property type="component" value="Unassembled WGS sequence"/>
</dbReference>
<evidence type="ECO:0000313" key="2">
    <source>
        <dbReference type="EMBL" id="KAL0924504.1"/>
    </source>
</evidence>
<keyword evidence="3" id="KW-1185">Reference proteome</keyword>